<dbReference type="InterPro" id="IPR005152">
    <property type="entry name" value="Lipase_secreted"/>
</dbReference>
<evidence type="ECO:0000256" key="2">
    <source>
        <dbReference type="PIRNR" id="PIRNR029171"/>
    </source>
</evidence>
<organism evidence="3 4">
    <name type="scientific">Conoideocrella luteorostrata</name>
    <dbReference type="NCBI Taxonomy" id="1105319"/>
    <lineage>
        <taxon>Eukaryota</taxon>
        <taxon>Fungi</taxon>
        <taxon>Dikarya</taxon>
        <taxon>Ascomycota</taxon>
        <taxon>Pezizomycotina</taxon>
        <taxon>Sordariomycetes</taxon>
        <taxon>Hypocreomycetidae</taxon>
        <taxon>Hypocreales</taxon>
        <taxon>Clavicipitaceae</taxon>
        <taxon>Conoideocrella</taxon>
    </lineage>
</organism>
<dbReference type="Gene3D" id="3.40.50.1820">
    <property type="entry name" value="alpha/beta hydrolase"/>
    <property type="match status" value="1"/>
</dbReference>
<dbReference type="Gene3D" id="1.10.260.130">
    <property type="match status" value="1"/>
</dbReference>
<keyword evidence="4" id="KW-1185">Reference proteome</keyword>
<sequence>MARFRLVALGQALEWAKFRDGADACQPLPPSQDPWYKAPDGFEYRQPGEVLRIRQAPGNLTKVIGTAAAAINILYRTTDARKRPSWAVTTLFLPRSFYFSPSGNAALVSYQFAYNSANLDSSPSIGLYWRMAQENEALGLKSSDAVVIELLSRGWVVNAPDYWGPSAAFGASDQGGRATLDSLRAVLNLASFTSTGQFNIGLWAYSGGSIGTMAAAQMQQQYAPELNIGGVALGGLVDNIAANFSLANKSPIAGTIAALLLGLTAQFPDAREYLESRLVPETRARFLSVLDINAADTAVMFAGKDMFAYFKGGEADLQEPILQHLYKTQADVGNRNAPSMPLFLYKAIGDEYCPVTRTDVTVKKFCDTGADITFERNTVGEHVAEIENSKPAALQFLSSVLNESYEWSGCITRNVTRGKPLP</sequence>
<comment type="caution">
    <text evidence="3">The sequence shown here is derived from an EMBL/GenBank/DDBJ whole genome shotgun (WGS) entry which is preliminary data.</text>
</comment>
<evidence type="ECO:0000256" key="1">
    <source>
        <dbReference type="ARBA" id="ARBA00022801"/>
    </source>
</evidence>
<dbReference type="InterPro" id="IPR029058">
    <property type="entry name" value="AB_hydrolase_fold"/>
</dbReference>
<dbReference type="GO" id="GO:0016042">
    <property type="term" value="P:lipid catabolic process"/>
    <property type="evidence" value="ECO:0007669"/>
    <property type="project" value="UniProtKB-UniRule"/>
</dbReference>
<dbReference type="PIRSF" id="PIRSF029171">
    <property type="entry name" value="Esterase_LipA"/>
    <property type="match status" value="1"/>
</dbReference>
<proteinExistence type="inferred from homology"/>
<gene>
    <name evidence="3" type="ORF">QQS21_011077</name>
</gene>
<dbReference type="Proteomes" id="UP001251528">
    <property type="component" value="Unassembled WGS sequence"/>
</dbReference>
<evidence type="ECO:0000313" key="4">
    <source>
        <dbReference type="Proteomes" id="UP001251528"/>
    </source>
</evidence>
<reference evidence="3" key="1">
    <citation type="submission" date="2023-06" db="EMBL/GenBank/DDBJ databases">
        <title>Conoideocrella luteorostrata (Hypocreales: Clavicipitaceae), a potential biocontrol fungus for elongate hemlock scale in United States Christmas tree production areas.</title>
        <authorList>
            <person name="Barrett H."/>
            <person name="Lovett B."/>
            <person name="Macias A.M."/>
            <person name="Stajich J.E."/>
            <person name="Kasson M.T."/>
        </authorList>
    </citation>
    <scope>NUCLEOTIDE SEQUENCE</scope>
    <source>
        <strain evidence="3">ARSEF 14590</strain>
    </source>
</reference>
<dbReference type="PANTHER" id="PTHR34853:SF5">
    <property type="entry name" value="LIP-DOMAIN-CONTAINING PROTEIN-RELATED"/>
    <property type="match status" value="1"/>
</dbReference>
<dbReference type="PANTHER" id="PTHR34853">
    <property type="match status" value="1"/>
</dbReference>
<dbReference type="AlphaFoldDB" id="A0AAJ0CE34"/>
<keyword evidence="1" id="KW-0378">Hydrolase</keyword>
<protein>
    <submittedName>
        <fullName evidence="3">Uncharacterized protein</fullName>
    </submittedName>
</protein>
<name>A0AAJ0CE34_9HYPO</name>
<accession>A0AAJ0CE34</accession>
<comment type="similarity">
    <text evidence="2">Belongs to the AB hydrolase superfamily. Lipase family.</text>
</comment>
<dbReference type="GO" id="GO:0004806">
    <property type="term" value="F:triacylglycerol lipase activity"/>
    <property type="evidence" value="ECO:0007669"/>
    <property type="project" value="UniProtKB-UniRule"/>
</dbReference>
<dbReference type="SUPFAM" id="SSF53474">
    <property type="entry name" value="alpha/beta-Hydrolases"/>
    <property type="match status" value="1"/>
</dbReference>
<dbReference type="EMBL" id="JASWJB010000352">
    <property type="protein sequence ID" value="KAK2591235.1"/>
    <property type="molecule type" value="Genomic_DNA"/>
</dbReference>
<dbReference type="Pfam" id="PF03583">
    <property type="entry name" value="LIP"/>
    <property type="match status" value="1"/>
</dbReference>
<evidence type="ECO:0000313" key="3">
    <source>
        <dbReference type="EMBL" id="KAK2591235.1"/>
    </source>
</evidence>